<dbReference type="RefSeq" id="WP_146963007.1">
    <property type="nucleotide sequence ID" value="NZ_CP042467.1"/>
</dbReference>
<feature type="transmembrane region" description="Helical" evidence="5">
    <location>
        <begin position="80"/>
        <end position="106"/>
    </location>
</feature>
<proteinExistence type="predicted"/>
<evidence type="ECO:0000256" key="2">
    <source>
        <dbReference type="ARBA" id="ARBA00022692"/>
    </source>
</evidence>
<dbReference type="EMBL" id="CP042467">
    <property type="protein sequence ID" value="QED29774.1"/>
    <property type="molecule type" value="Genomic_DNA"/>
</dbReference>
<keyword evidence="7" id="KW-1185">Reference proteome</keyword>
<protein>
    <submittedName>
        <fullName evidence="6">Divalent metal cation transporter</fullName>
    </submittedName>
</protein>
<dbReference type="GO" id="GO:0016020">
    <property type="term" value="C:membrane"/>
    <property type="evidence" value="ECO:0007669"/>
    <property type="project" value="UniProtKB-SubCell"/>
</dbReference>
<dbReference type="GO" id="GO:0046873">
    <property type="term" value="F:metal ion transmembrane transporter activity"/>
    <property type="evidence" value="ECO:0007669"/>
    <property type="project" value="InterPro"/>
</dbReference>
<feature type="transmembrane region" description="Helical" evidence="5">
    <location>
        <begin position="32"/>
        <end position="49"/>
    </location>
</feature>
<feature type="transmembrane region" description="Helical" evidence="5">
    <location>
        <begin position="355"/>
        <end position="374"/>
    </location>
</feature>
<evidence type="ECO:0000256" key="3">
    <source>
        <dbReference type="ARBA" id="ARBA00022989"/>
    </source>
</evidence>
<gene>
    <name evidence="6" type="ORF">FRD01_21575</name>
</gene>
<evidence type="ECO:0000256" key="1">
    <source>
        <dbReference type="ARBA" id="ARBA00004141"/>
    </source>
</evidence>
<feature type="transmembrane region" description="Helical" evidence="5">
    <location>
        <begin position="278"/>
        <end position="299"/>
    </location>
</feature>
<organism evidence="6 7">
    <name type="scientific">Microvenator marinus</name>
    <dbReference type="NCBI Taxonomy" id="2600177"/>
    <lineage>
        <taxon>Bacteria</taxon>
        <taxon>Deltaproteobacteria</taxon>
        <taxon>Bradymonadales</taxon>
        <taxon>Microvenatoraceae</taxon>
        <taxon>Microvenator</taxon>
    </lineage>
</organism>
<evidence type="ECO:0000256" key="4">
    <source>
        <dbReference type="ARBA" id="ARBA00023136"/>
    </source>
</evidence>
<dbReference type="OrthoDB" id="4858698at2"/>
<feature type="transmembrane region" description="Helical" evidence="5">
    <location>
        <begin position="184"/>
        <end position="208"/>
    </location>
</feature>
<name>A0A5B8XWH2_9DELT</name>
<dbReference type="Pfam" id="PF01566">
    <property type="entry name" value="Nramp"/>
    <property type="match status" value="1"/>
</dbReference>
<reference evidence="6 7" key="1">
    <citation type="submission" date="2019-08" db="EMBL/GenBank/DDBJ databases">
        <authorList>
            <person name="Liang Q."/>
        </authorList>
    </citation>
    <scope>NUCLEOTIDE SEQUENCE [LARGE SCALE GENOMIC DNA]</scope>
    <source>
        <strain evidence="6 7">V1718</strain>
    </source>
</reference>
<feature type="transmembrane region" description="Helical" evidence="5">
    <location>
        <begin position="229"/>
        <end position="251"/>
    </location>
</feature>
<dbReference type="Proteomes" id="UP000321595">
    <property type="component" value="Chromosome"/>
</dbReference>
<keyword evidence="4 5" id="KW-0472">Membrane</keyword>
<feature type="transmembrane region" description="Helical" evidence="5">
    <location>
        <begin position="9"/>
        <end position="26"/>
    </location>
</feature>
<dbReference type="InterPro" id="IPR001046">
    <property type="entry name" value="NRAMP_fam"/>
</dbReference>
<evidence type="ECO:0000313" key="6">
    <source>
        <dbReference type="EMBL" id="QED29774.1"/>
    </source>
</evidence>
<evidence type="ECO:0000256" key="5">
    <source>
        <dbReference type="SAM" id="Phobius"/>
    </source>
</evidence>
<dbReference type="KEGG" id="bbae:FRD01_21575"/>
<feature type="transmembrane region" description="Helical" evidence="5">
    <location>
        <begin position="395"/>
        <end position="415"/>
    </location>
</feature>
<feature type="transmembrane region" description="Helical" evidence="5">
    <location>
        <begin position="329"/>
        <end position="349"/>
    </location>
</feature>
<comment type="subcellular location">
    <subcellularLocation>
        <location evidence="1">Membrane</location>
        <topology evidence="1">Multi-pass membrane protein</topology>
    </subcellularLocation>
</comment>
<dbReference type="Gene3D" id="1.20.1740.10">
    <property type="entry name" value="Amino acid/polyamine transporter I"/>
    <property type="match status" value="1"/>
</dbReference>
<feature type="transmembrane region" description="Helical" evidence="5">
    <location>
        <begin position="144"/>
        <end position="164"/>
    </location>
</feature>
<accession>A0A5B8XWH2</accession>
<feature type="transmembrane region" description="Helical" evidence="5">
    <location>
        <begin position="112"/>
        <end position="132"/>
    </location>
</feature>
<sequence>MRENLLKTIGPGLIFAAAAVGVSHLVQSTRAGASFGLGLIAWIVLANLIKYPAFRFGPEYAAATGTSLLEGYRRQGKWALVLYALLTLGTMFSVQAGVTVVTAALASALGLGSNPVVISGVILALCAAILAVGKFKWLDRIVKVLVAIFTVTTVLATLLVLPKISWGEIPFWIAPADFDLKTTLFLAALIGWMPSAIDVAVWNSLWTLAKNNESQHKANTHEAILDFHVGYFGTVALALSFVLLGAGVMYASDISFAESAGGFASQILDLYAQTLGEWARPLIGVCALVVMFSTTLTVLDGFPRAITTLIDRFQSEEVQDTPDRSGGRAYWVTVLVQALGALLILHLFLRGLPQLIDIATTLSFLTAPALAVLNHRAMYRENVPEELRPKGWLRALSLFGIAALSLFALVYLYLIL</sequence>
<dbReference type="AlphaFoldDB" id="A0A5B8XWH2"/>
<keyword evidence="2 5" id="KW-0812">Transmembrane</keyword>
<evidence type="ECO:0000313" key="7">
    <source>
        <dbReference type="Proteomes" id="UP000321595"/>
    </source>
</evidence>
<keyword evidence="3 5" id="KW-1133">Transmembrane helix</keyword>